<keyword evidence="6" id="KW-0902">Two-component regulatory system</keyword>
<reference evidence="9" key="1">
    <citation type="submission" date="2016-08" db="EMBL/GenBank/DDBJ databases">
        <title>Complete Genome Seqeunce of Paenibacillus sp. nov. IHBB 9852 from high altitute lake of Indian trans-Himalayas.</title>
        <authorList>
            <person name="Kiran S."/>
            <person name="Swarnkar M.K."/>
            <person name="Rana A."/>
            <person name="Tewari R."/>
            <person name="Gulati A."/>
        </authorList>
    </citation>
    <scope>NUCLEOTIDE SEQUENCE [LARGE SCALE GENOMIC DNA]</scope>
    <source>
        <strain evidence="9">IHBB 9852</strain>
    </source>
</reference>
<dbReference type="CDD" id="cd00082">
    <property type="entry name" value="HisKA"/>
    <property type="match status" value="1"/>
</dbReference>
<dbReference type="Pfam" id="PF00512">
    <property type="entry name" value="HisKA"/>
    <property type="match status" value="1"/>
</dbReference>
<dbReference type="InterPro" id="IPR036097">
    <property type="entry name" value="HisK_dim/P_sf"/>
</dbReference>
<gene>
    <name evidence="9" type="ORF">BBD41_00080</name>
</gene>
<organism evidence="9">
    <name type="scientific">Paenibacillus ihbetae</name>
    <dbReference type="NCBI Taxonomy" id="1870820"/>
    <lineage>
        <taxon>Bacteria</taxon>
        <taxon>Bacillati</taxon>
        <taxon>Bacillota</taxon>
        <taxon>Bacilli</taxon>
        <taxon>Bacillales</taxon>
        <taxon>Paenibacillaceae</taxon>
        <taxon>Paenibacillus</taxon>
    </lineage>
</organism>
<keyword evidence="7" id="KW-1133">Transmembrane helix</keyword>
<dbReference type="EC" id="2.7.13.3" evidence="2"/>
<proteinExistence type="predicted"/>
<evidence type="ECO:0000259" key="8">
    <source>
        <dbReference type="SMART" id="SM00388"/>
    </source>
</evidence>
<keyword evidence="7" id="KW-0812">Transmembrane</keyword>
<dbReference type="EMBL" id="CP016809">
    <property type="protein sequence ID" value="ANY71121.1"/>
    <property type="molecule type" value="Genomic_DNA"/>
</dbReference>
<evidence type="ECO:0000256" key="2">
    <source>
        <dbReference type="ARBA" id="ARBA00012438"/>
    </source>
</evidence>
<dbReference type="InterPro" id="IPR036890">
    <property type="entry name" value="HATPase_C_sf"/>
</dbReference>
<dbReference type="Gene3D" id="1.10.287.130">
    <property type="match status" value="1"/>
</dbReference>
<evidence type="ECO:0000313" key="9">
    <source>
        <dbReference type="EMBL" id="ANY71121.1"/>
    </source>
</evidence>
<dbReference type="AlphaFoldDB" id="A0A1B2DTT9"/>
<dbReference type="GO" id="GO:0016036">
    <property type="term" value="P:cellular response to phosphate starvation"/>
    <property type="evidence" value="ECO:0007669"/>
    <property type="project" value="TreeGrafter"/>
</dbReference>
<evidence type="ECO:0000256" key="4">
    <source>
        <dbReference type="ARBA" id="ARBA00022679"/>
    </source>
</evidence>
<accession>A0A1B2DTT9</accession>
<name>A0A1B2DTT9_9BACL</name>
<dbReference type="SMART" id="SM00388">
    <property type="entry name" value="HisKA"/>
    <property type="match status" value="1"/>
</dbReference>
<protein>
    <recommendedName>
        <fullName evidence="2">histidine kinase</fullName>
        <ecNumber evidence="2">2.7.13.3</ecNumber>
    </recommendedName>
</protein>
<dbReference type="GO" id="GO:0000155">
    <property type="term" value="F:phosphorelay sensor kinase activity"/>
    <property type="evidence" value="ECO:0007669"/>
    <property type="project" value="InterPro"/>
</dbReference>
<comment type="catalytic activity">
    <reaction evidence="1">
        <text>ATP + protein L-histidine = ADP + protein N-phospho-L-histidine.</text>
        <dbReference type="EC" id="2.7.13.3"/>
    </reaction>
</comment>
<keyword evidence="3" id="KW-0597">Phosphoprotein</keyword>
<evidence type="ECO:0000256" key="7">
    <source>
        <dbReference type="SAM" id="Phobius"/>
    </source>
</evidence>
<dbReference type="SUPFAM" id="SSF55874">
    <property type="entry name" value="ATPase domain of HSP90 chaperone/DNA topoisomerase II/histidine kinase"/>
    <property type="match status" value="1"/>
</dbReference>
<sequence length="305" mass="34615">MNQTDYLGDDKTRILVILTVPGIACIFTANKPLVYLMKWITLLAGDKYEAPPLKRSFYKGNGKLINPYHFYERPHHAHAQTDGKPAKHAMERDRMDELKREWGAGISHDLRTHLTYIKSYASMLLSPQYGWNDSEKTKFLWEIQQKTEHLEVLIQDLNLSFQMDHQNIPLSATSGDIVDFVRRIAADVGYNPRASKHELNYDAHYRGSTTKQKSEGTGLGMANAKQLVLAHQSDISVTSRTNEGTAVEISLPSLSTGKKTLTPLVRSLRQRDIQIFHCNHALFLNHYPPVVRIDDRGGTGSFKRS</sequence>
<dbReference type="Gene3D" id="3.30.565.10">
    <property type="entry name" value="Histidine kinase-like ATPase, C-terminal domain"/>
    <property type="match status" value="1"/>
</dbReference>
<keyword evidence="5" id="KW-0418">Kinase</keyword>
<dbReference type="GO" id="GO:0005886">
    <property type="term" value="C:plasma membrane"/>
    <property type="evidence" value="ECO:0007669"/>
    <property type="project" value="TreeGrafter"/>
</dbReference>
<dbReference type="InterPro" id="IPR050351">
    <property type="entry name" value="BphY/WalK/GraS-like"/>
</dbReference>
<dbReference type="InterPro" id="IPR003661">
    <property type="entry name" value="HisK_dim/P_dom"/>
</dbReference>
<dbReference type="InterPro" id="IPR003594">
    <property type="entry name" value="HATPase_dom"/>
</dbReference>
<feature type="transmembrane region" description="Helical" evidence="7">
    <location>
        <begin position="12"/>
        <end position="29"/>
    </location>
</feature>
<evidence type="ECO:0000256" key="1">
    <source>
        <dbReference type="ARBA" id="ARBA00000085"/>
    </source>
</evidence>
<dbReference type="PANTHER" id="PTHR45453">
    <property type="entry name" value="PHOSPHATE REGULON SENSOR PROTEIN PHOR"/>
    <property type="match status" value="1"/>
</dbReference>
<evidence type="ECO:0000256" key="5">
    <source>
        <dbReference type="ARBA" id="ARBA00022777"/>
    </source>
</evidence>
<evidence type="ECO:0000256" key="6">
    <source>
        <dbReference type="ARBA" id="ARBA00023012"/>
    </source>
</evidence>
<keyword evidence="7" id="KW-0472">Membrane</keyword>
<dbReference type="KEGG" id="pib:BBD41_00080"/>
<dbReference type="GO" id="GO:0004721">
    <property type="term" value="F:phosphoprotein phosphatase activity"/>
    <property type="evidence" value="ECO:0007669"/>
    <property type="project" value="TreeGrafter"/>
</dbReference>
<keyword evidence="4" id="KW-0808">Transferase</keyword>
<evidence type="ECO:0000256" key="3">
    <source>
        <dbReference type="ARBA" id="ARBA00022553"/>
    </source>
</evidence>
<dbReference type="PANTHER" id="PTHR45453:SF1">
    <property type="entry name" value="PHOSPHATE REGULON SENSOR PROTEIN PHOR"/>
    <property type="match status" value="1"/>
</dbReference>
<feature type="domain" description="Signal transduction histidine kinase dimerisation/phosphoacceptor" evidence="8">
    <location>
        <begin position="98"/>
        <end position="166"/>
    </location>
</feature>
<dbReference type="Pfam" id="PF02518">
    <property type="entry name" value="HATPase_c"/>
    <property type="match status" value="1"/>
</dbReference>
<dbReference type="SUPFAM" id="SSF47384">
    <property type="entry name" value="Homodimeric domain of signal transducing histidine kinase"/>
    <property type="match status" value="1"/>
</dbReference>